<comment type="caution">
    <text evidence="2">The sequence shown here is derived from an EMBL/GenBank/DDBJ whole genome shotgun (WGS) entry which is preliminary data.</text>
</comment>
<gene>
    <name evidence="2" type="ORF">DIT97_19405</name>
</gene>
<proteinExistence type="predicted"/>
<dbReference type="EMBL" id="DQAY01000117">
    <property type="protein sequence ID" value="HCO25083.1"/>
    <property type="molecule type" value="Genomic_DNA"/>
</dbReference>
<protein>
    <recommendedName>
        <fullName evidence="4">HEAT repeat domain-containing protein</fullName>
    </recommendedName>
</protein>
<feature type="chain" id="PRO_5017591789" description="HEAT repeat domain-containing protein" evidence="1">
    <location>
        <begin position="31"/>
        <end position="177"/>
    </location>
</feature>
<keyword evidence="1" id="KW-0732">Signal</keyword>
<reference evidence="2 3" key="1">
    <citation type="journal article" date="2018" name="Nat. Biotechnol.">
        <title>A standardized bacterial taxonomy based on genome phylogeny substantially revises the tree of life.</title>
        <authorList>
            <person name="Parks D.H."/>
            <person name="Chuvochina M."/>
            <person name="Waite D.W."/>
            <person name="Rinke C."/>
            <person name="Skarshewski A."/>
            <person name="Chaumeil P.A."/>
            <person name="Hugenholtz P."/>
        </authorList>
    </citation>
    <scope>NUCLEOTIDE SEQUENCE [LARGE SCALE GENOMIC DNA]</scope>
    <source>
        <strain evidence="2">UBA9375</strain>
    </source>
</reference>
<dbReference type="AlphaFoldDB" id="A0A3D3R8C4"/>
<feature type="signal peptide" evidence="1">
    <location>
        <begin position="1"/>
        <end position="30"/>
    </location>
</feature>
<evidence type="ECO:0000313" key="2">
    <source>
        <dbReference type="EMBL" id="HCO25083.1"/>
    </source>
</evidence>
<accession>A0A3D3R8C4</accession>
<evidence type="ECO:0000256" key="1">
    <source>
        <dbReference type="SAM" id="SignalP"/>
    </source>
</evidence>
<dbReference type="Proteomes" id="UP000263642">
    <property type="component" value="Unassembled WGS sequence"/>
</dbReference>
<sequence length="177" mass="19193">MRIRSRIFSALTLSVITLFLNLAVQSPATAQSSVSPMMKLLKSGRVPASRQGTIIELICRKGNPEELGFIWEQIVNDKFQGEVKEKSLIALKEAFQTRKIKPTGSLADISKLIDAKPPVNQIAIELAGLWKVSGAAAKLQELALSAKTDEKLRLAAIDALVSIGGPESIKAMQKLTQ</sequence>
<name>A0A3D3R8C4_9PLAN</name>
<evidence type="ECO:0000313" key="3">
    <source>
        <dbReference type="Proteomes" id="UP000263642"/>
    </source>
</evidence>
<evidence type="ECO:0008006" key="4">
    <source>
        <dbReference type="Google" id="ProtNLM"/>
    </source>
</evidence>
<organism evidence="2 3">
    <name type="scientific">Gimesia maris</name>
    <dbReference type="NCBI Taxonomy" id="122"/>
    <lineage>
        <taxon>Bacteria</taxon>
        <taxon>Pseudomonadati</taxon>
        <taxon>Planctomycetota</taxon>
        <taxon>Planctomycetia</taxon>
        <taxon>Planctomycetales</taxon>
        <taxon>Planctomycetaceae</taxon>
        <taxon>Gimesia</taxon>
    </lineage>
</organism>
<feature type="non-terminal residue" evidence="2">
    <location>
        <position position="177"/>
    </location>
</feature>